<evidence type="ECO:0000313" key="2">
    <source>
        <dbReference type="Proteomes" id="UP001172778"/>
    </source>
</evidence>
<dbReference type="RefSeq" id="WP_284098890.1">
    <property type="nucleotide sequence ID" value="NZ_JARRAF010000001.1"/>
</dbReference>
<dbReference type="EMBL" id="JARRAF010000001">
    <property type="protein sequence ID" value="MDK2122607.1"/>
    <property type="molecule type" value="Genomic_DNA"/>
</dbReference>
<sequence length="224" mass="22649">MSGYPASVQNAIDKLKSFYNGGSWGPTNPGGMDNGGHRVNFIGALNNVADVGIGVADMAQSVGQSATAAAVSQTTANQSALQAVASAASAAQAATTAEAARTQVQQALASIQNGPVASWNGQTGSVQADSRHLPAASRTLSTNDSCVPGEYLTLTTPLTLTLPANPANGSLVSVYNACPIANGYPVLARNGALLCGKAEDMTINLTGVWVGLRYVDATNGWALV</sequence>
<accession>A0ABT7DVC8</accession>
<gene>
    <name evidence="1" type="ORF">PZA18_00930</name>
</gene>
<protein>
    <submittedName>
        <fullName evidence="1">Uncharacterized protein</fullName>
    </submittedName>
</protein>
<dbReference type="Proteomes" id="UP001172778">
    <property type="component" value="Unassembled WGS sequence"/>
</dbReference>
<comment type="caution">
    <text evidence="1">The sequence shown here is derived from an EMBL/GenBank/DDBJ whole genome shotgun (WGS) entry which is preliminary data.</text>
</comment>
<name>A0ABT7DVC8_9NEIS</name>
<organism evidence="1 2">
    <name type="scientific">Parachitinimonas caeni</name>
    <dbReference type="NCBI Taxonomy" id="3031301"/>
    <lineage>
        <taxon>Bacteria</taxon>
        <taxon>Pseudomonadati</taxon>
        <taxon>Pseudomonadota</taxon>
        <taxon>Betaproteobacteria</taxon>
        <taxon>Neisseriales</taxon>
        <taxon>Chitinibacteraceae</taxon>
        <taxon>Parachitinimonas</taxon>
    </lineage>
</organism>
<proteinExistence type="predicted"/>
<keyword evidence="2" id="KW-1185">Reference proteome</keyword>
<reference evidence="1" key="1">
    <citation type="submission" date="2023-03" db="EMBL/GenBank/DDBJ databases">
        <title>Chitinimonas shenzhenensis gen. nov., sp. nov., a novel member of family Burkholderiaceae isolated from activated sludge collected in Shen Zhen, China.</title>
        <authorList>
            <person name="Wang X."/>
        </authorList>
    </citation>
    <scope>NUCLEOTIDE SEQUENCE</scope>
    <source>
        <strain evidence="1">DQS-5</strain>
    </source>
</reference>
<evidence type="ECO:0000313" key="1">
    <source>
        <dbReference type="EMBL" id="MDK2122607.1"/>
    </source>
</evidence>